<keyword evidence="1" id="KW-1133">Transmembrane helix</keyword>
<dbReference type="EMBL" id="JATAAI010000008">
    <property type="protein sequence ID" value="KAK1743996.1"/>
    <property type="molecule type" value="Genomic_DNA"/>
</dbReference>
<feature type="transmembrane region" description="Helical" evidence="1">
    <location>
        <begin position="21"/>
        <end position="41"/>
    </location>
</feature>
<dbReference type="AlphaFoldDB" id="A0AAD9DDW1"/>
<comment type="caution">
    <text evidence="3">The sequence shown here is derived from an EMBL/GenBank/DDBJ whole genome shotgun (WGS) entry which is preliminary data.</text>
</comment>
<keyword evidence="4" id="KW-1185">Reference proteome</keyword>
<dbReference type="Proteomes" id="UP001224775">
    <property type="component" value="Unassembled WGS sequence"/>
</dbReference>
<keyword evidence="1" id="KW-0472">Membrane</keyword>
<feature type="domain" description="Nucleotide-diphospho-sugar transferase" evidence="2">
    <location>
        <begin position="143"/>
        <end position="294"/>
    </location>
</feature>
<evidence type="ECO:0000313" key="4">
    <source>
        <dbReference type="Proteomes" id="UP001224775"/>
    </source>
</evidence>
<sequence length="520" mass="59319">MDPSVAAAEAAPPQQRRRRRLAHSAEVILIFTICFEILSLLKLDSLTQTNLEQKHNSEIIDLPRVEEWSKKKLLPSVQKRIQNNTQQLTSGVGLVTTDGQWDISPDHNHHDIKILGFADTNYAPIAKVWYNRLTKLGYKEHYIGAYDKELYDDLIDQNYRVLPCFIDNPDYERRSECGYVQFSSMGLFRQMWASRVKFVRDMVKNGTHVLLTDVDAVFSRHVDPVGFVEEGYDVYHAYEMRYPKKLYHDHGFVINGGQHFFFRSSEATLQFLDIAANRCGEKCDDQVMFNHLFWSLDIEWDGGDPPSHPGAMRVANHELDNGLLVESATGRSRVTNHTIKIWDRDFAWRLSGGIPEQCPSKNNWVGMPSINNNDGDVDKIQSKLALFDVWDDYCLNPEADEKRVKMACKTSIADCSLCKSPVCKTCWTDRYGQEMKERTCIIMDAHATEDPFHDKEDDLVELTDGSTVKFCGSNKWSGSGGVTCNARVQFMVSRHHISEQNAKISVLENVKDGCKCIVDG</sequence>
<dbReference type="GO" id="GO:0016757">
    <property type="term" value="F:glycosyltransferase activity"/>
    <property type="evidence" value="ECO:0007669"/>
    <property type="project" value="TreeGrafter"/>
</dbReference>
<organism evidence="3 4">
    <name type="scientific">Skeletonema marinoi</name>
    <dbReference type="NCBI Taxonomy" id="267567"/>
    <lineage>
        <taxon>Eukaryota</taxon>
        <taxon>Sar</taxon>
        <taxon>Stramenopiles</taxon>
        <taxon>Ochrophyta</taxon>
        <taxon>Bacillariophyta</taxon>
        <taxon>Coscinodiscophyceae</taxon>
        <taxon>Thalassiosirophycidae</taxon>
        <taxon>Thalassiosirales</taxon>
        <taxon>Skeletonemataceae</taxon>
        <taxon>Skeletonema</taxon>
        <taxon>Skeletonema marinoi-dohrnii complex</taxon>
    </lineage>
</organism>
<protein>
    <recommendedName>
        <fullName evidence="2">Nucleotide-diphospho-sugar transferase domain-containing protein</fullName>
    </recommendedName>
</protein>
<dbReference type="PANTHER" id="PTHR47032">
    <property type="entry name" value="UDP-D-XYLOSE:L-FUCOSE ALPHA-1,3-D-XYLOSYLTRANSFERASE-RELATED"/>
    <property type="match status" value="1"/>
</dbReference>
<name>A0AAD9DDW1_9STRA</name>
<dbReference type="GO" id="GO:0005794">
    <property type="term" value="C:Golgi apparatus"/>
    <property type="evidence" value="ECO:0007669"/>
    <property type="project" value="TreeGrafter"/>
</dbReference>
<keyword evidence="1" id="KW-0812">Transmembrane</keyword>
<accession>A0AAD9DDW1</accession>
<dbReference type="PANTHER" id="PTHR47032:SF1">
    <property type="entry name" value="UDP-D-XYLOSE:L-FUCOSE ALPHA-1,3-D-XYLOSYLTRANSFERASE-RELATED"/>
    <property type="match status" value="1"/>
</dbReference>
<dbReference type="Pfam" id="PF03407">
    <property type="entry name" value="Nucleotid_trans"/>
    <property type="match status" value="1"/>
</dbReference>
<proteinExistence type="predicted"/>
<dbReference type="InterPro" id="IPR052636">
    <property type="entry name" value="UDP-D-xylose:L-fucose_XylT"/>
</dbReference>
<evidence type="ECO:0000256" key="1">
    <source>
        <dbReference type="SAM" id="Phobius"/>
    </source>
</evidence>
<evidence type="ECO:0000259" key="2">
    <source>
        <dbReference type="Pfam" id="PF03407"/>
    </source>
</evidence>
<dbReference type="InterPro" id="IPR005069">
    <property type="entry name" value="Nucl-diP-sugar_transferase"/>
</dbReference>
<gene>
    <name evidence="3" type="ORF">QTG54_005593</name>
</gene>
<reference evidence="3" key="1">
    <citation type="submission" date="2023-06" db="EMBL/GenBank/DDBJ databases">
        <title>Survivors Of The Sea: Transcriptome response of Skeletonema marinoi to long-term dormancy.</title>
        <authorList>
            <person name="Pinder M.I.M."/>
            <person name="Kourtchenko O."/>
            <person name="Robertson E.K."/>
            <person name="Larsson T."/>
            <person name="Maumus F."/>
            <person name="Osuna-Cruz C.M."/>
            <person name="Vancaester E."/>
            <person name="Stenow R."/>
            <person name="Vandepoele K."/>
            <person name="Ploug H."/>
            <person name="Bruchert V."/>
            <person name="Godhe A."/>
            <person name="Topel M."/>
        </authorList>
    </citation>
    <scope>NUCLEOTIDE SEQUENCE</scope>
    <source>
        <strain evidence="3">R05AC</strain>
    </source>
</reference>
<evidence type="ECO:0000313" key="3">
    <source>
        <dbReference type="EMBL" id="KAK1743996.1"/>
    </source>
</evidence>